<reference evidence="1 2" key="1">
    <citation type="submission" date="2006-12" db="EMBL/GenBank/DDBJ databases">
        <title>Complete sequence of Chlorobium phaeobacteroides DSM 266.</title>
        <authorList>
            <consortium name="US DOE Joint Genome Institute"/>
            <person name="Copeland A."/>
            <person name="Lucas S."/>
            <person name="Lapidus A."/>
            <person name="Barry K."/>
            <person name="Detter J.C."/>
            <person name="Glavina del Rio T."/>
            <person name="Hammon N."/>
            <person name="Israni S."/>
            <person name="Pitluck S."/>
            <person name="Goltsman E."/>
            <person name="Schmutz J."/>
            <person name="Larimer F."/>
            <person name="Land M."/>
            <person name="Hauser L."/>
            <person name="Mikhailova N."/>
            <person name="Li T."/>
            <person name="Overmann J."/>
            <person name="Bryant D.A."/>
            <person name="Richardson P."/>
        </authorList>
    </citation>
    <scope>NUCLEOTIDE SEQUENCE [LARGE SCALE GENOMIC DNA]</scope>
    <source>
        <strain evidence="1 2">DSM 266</strain>
    </source>
</reference>
<dbReference type="STRING" id="290317.Cpha266_1964"/>
<dbReference type="HOGENOM" id="CLU_2045517_0_0_10"/>
<name>A1BHV0_CHLPD</name>
<accession>A1BHV0</accession>
<gene>
    <name evidence="1" type="ordered locus">Cpha266_1964</name>
</gene>
<organism evidence="1 2">
    <name type="scientific">Chlorobium phaeobacteroides (strain DSM 266 / SMG 266 / 2430)</name>
    <dbReference type="NCBI Taxonomy" id="290317"/>
    <lineage>
        <taxon>Bacteria</taxon>
        <taxon>Pseudomonadati</taxon>
        <taxon>Chlorobiota</taxon>
        <taxon>Chlorobiia</taxon>
        <taxon>Chlorobiales</taxon>
        <taxon>Chlorobiaceae</taxon>
        <taxon>Chlorobium/Pelodictyon group</taxon>
        <taxon>Chlorobium</taxon>
    </lineage>
</organism>
<proteinExistence type="predicted"/>
<dbReference type="KEGG" id="cph:Cpha266_1964"/>
<dbReference type="Proteomes" id="UP000008701">
    <property type="component" value="Chromosome"/>
</dbReference>
<keyword evidence="2" id="KW-1185">Reference proteome</keyword>
<evidence type="ECO:0000313" key="2">
    <source>
        <dbReference type="Proteomes" id="UP000008701"/>
    </source>
</evidence>
<dbReference type="EMBL" id="CP000492">
    <property type="protein sequence ID" value="ABL65977.1"/>
    <property type="molecule type" value="Genomic_DNA"/>
</dbReference>
<protein>
    <submittedName>
        <fullName evidence="1">Uncharacterized protein</fullName>
    </submittedName>
</protein>
<dbReference type="AlphaFoldDB" id="A1BHV0"/>
<evidence type="ECO:0000313" key="1">
    <source>
        <dbReference type="EMBL" id="ABL65977.1"/>
    </source>
</evidence>
<sequence>MRGMIDKPTFSNYNQYIPKFLPFNKLAPVLNVEAGYTRNHFVQISENAWGKPLSSARFSFHRRIALNHERINESALELHLLTHLLLLAPVKAKPLIRTNRSGVASQKTLPLNMLNLSNNS</sequence>